<dbReference type="SUPFAM" id="SSF88697">
    <property type="entry name" value="PUA domain-like"/>
    <property type="match status" value="1"/>
</dbReference>
<accession>A0A1I4Q2S5</accession>
<gene>
    <name evidence="2" type="ORF">SAMN04487943_11421</name>
</gene>
<organism evidence="2 3">
    <name type="scientific">Gracilibacillus orientalis</name>
    <dbReference type="NCBI Taxonomy" id="334253"/>
    <lineage>
        <taxon>Bacteria</taxon>
        <taxon>Bacillati</taxon>
        <taxon>Bacillota</taxon>
        <taxon>Bacilli</taxon>
        <taxon>Bacillales</taxon>
        <taxon>Bacillaceae</taxon>
        <taxon>Gracilibacillus</taxon>
    </lineage>
</organism>
<dbReference type="OrthoDB" id="2719516at2"/>
<dbReference type="InterPro" id="IPR007374">
    <property type="entry name" value="ASCH_domain"/>
</dbReference>
<proteinExistence type="predicted"/>
<dbReference type="CDD" id="cd06552">
    <property type="entry name" value="ASCH_yqfb_like"/>
    <property type="match status" value="1"/>
</dbReference>
<dbReference type="SMART" id="SM01022">
    <property type="entry name" value="ASCH"/>
    <property type="match status" value="1"/>
</dbReference>
<dbReference type="EMBL" id="FOTR01000014">
    <property type="protein sequence ID" value="SFM33943.1"/>
    <property type="molecule type" value="Genomic_DNA"/>
</dbReference>
<evidence type="ECO:0000259" key="1">
    <source>
        <dbReference type="SMART" id="SM01022"/>
    </source>
</evidence>
<evidence type="ECO:0000313" key="2">
    <source>
        <dbReference type="EMBL" id="SFM33943.1"/>
    </source>
</evidence>
<name>A0A1I4Q2S5_9BACI</name>
<protein>
    <recommendedName>
        <fullName evidence="1">ASCH domain-containing protein</fullName>
    </recommendedName>
</protein>
<evidence type="ECO:0000313" key="3">
    <source>
        <dbReference type="Proteomes" id="UP000198565"/>
    </source>
</evidence>
<reference evidence="3" key="1">
    <citation type="submission" date="2016-10" db="EMBL/GenBank/DDBJ databases">
        <authorList>
            <person name="Varghese N."/>
            <person name="Submissions S."/>
        </authorList>
    </citation>
    <scope>NUCLEOTIDE SEQUENCE [LARGE SCALE GENOMIC DNA]</scope>
    <source>
        <strain evidence="3">CGMCC 1.4250</strain>
    </source>
</reference>
<keyword evidence="3" id="KW-1185">Reference proteome</keyword>
<dbReference type="RefSeq" id="WP_091485533.1">
    <property type="nucleotide sequence ID" value="NZ_FOTR01000014.1"/>
</dbReference>
<feature type="domain" description="ASCH" evidence="1">
    <location>
        <begin position="19"/>
        <end position="114"/>
    </location>
</feature>
<dbReference type="Proteomes" id="UP000198565">
    <property type="component" value="Unassembled WGS sequence"/>
</dbReference>
<dbReference type="InterPro" id="IPR015947">
    <property type="entry name" value="PUA-like_sf"/>
</dbReference>
<sequence length="114" mass="13128">MTNENSMPLPPKTCSVDRLVTLPDDVDKVLEGIKTATRRNGRYADIGEIMELKDKKFRIDNVYKQKLGELTDEDGKREGYESLEAYKESILSIHPGMPWLPEMEVWVHEFSALE</sequence>
<dbReference type="STRING" id="334253.SAMN04487943_11421"/>
<dbReference type="Pfam" id="PF04266">
    <property type="entry name" value="ASCH"/>
    <property type="match status" value="1"/>
</dbReference>
<dbReference type="AlphaFoldDB" id="A0A1I4Q2S5"/>